<feature type="compositionally biased region" description="Basic and acidic residues" evidence="1">
    <location>
        <begin position="106"/>
        <end position="115"/>
    </location>
</feature>
<protein>
    <submittedName>
        <fullName evidence="2">Uncharacterized protein</fullName>
    </submittedName>
</protein>
<evidence type="ECO:0000256" key="1">
    <source>
        <dbReference type="SAM" id="MobiDB-lite"/>
    </source>
</evidence>
<dbReference type="RefSeq" id="YP_010218668.1">
    <property type="nucleotide sequence ID" value="NC_058917.1"/>
</dbReference>
<dbReference type="EMBL" id="MW538937">
    <property type="protein sequence ID" value="UBU98439.1"/>
    <property type="molecule type" value="Genomic_DNA"/>
</dbReference>
<proteinExistence type="predicted"/>
<accession>A0A8K1I847</accession>
<dbReference type="AlphaFoldDB" id="A0A8K1I847"/>
<evidence type="ECO:0000313" key="2">
    <source>
        <dbReference type="EMBL" id="UBU98439.1"/>
    </source>
</evidence>
<gene>
    <name evidence="2" type="primary">orf180B</name>
</gene>
<keyword evidence="2" id="KW-0496">Mitochondrion</keyword>
<name>A0A8K1I847_9PEZI</name>
<dbReference type="GeneID" id="68665319"/>
<feature type="region of interest" description="Disordered" evidence="1">
    <location>
        <begin position="104"/>
        <end position="132"/>
    </location>
</feature>
<geneLocation type="mitochondrion" evidence="2"/>
<organism evidence="2">
    <name type="scientific">Morchella brunnea</name>
    <dbReference type="NCBI Taxonomy" id="1174671"/>
    <lineage>
        <taxon>Eukaryota</taxon>
        <taxon>Fungi</taxon>
        <taxon>Dikarya</taxon>
        <taxon>Ascomycota</taxon>
        <taxon>Pezizomycotina</taxon>
        <taxon>Pezizomycetes</taxon>
        <taxon>Pezizales</taxon>
        <taxon>Morchellaceae</taxon>
        <taxon>Morchella</taxon>
    </lineage>
</organism>
<sequence length="180" mass="20551">MSFQFIFSPSCYPRFICPYLEARPTSRVCIWLVAPSGPPTPWTRTCACRGWSLLYYFSLLFMFLSSPEACGSILTFHCVFEIPPPPFLGRDLNLFPPPPLFSPNSRNREWEEKKSMGRKGGRRQISPVPSSFYNPPHRLFPRGPPQPPPPLINPPLRLFPYGNKWEGRAGGLPSVQLLRE</sequence>
<reference evidence="2" key="1">
    <citation type="submission" date="2021-01" db="EMBL/GenBank/DDBJ databases">
        <authorList>
            <person name="Sun H.-H."/>
            <person name="Zhang S."/>
            <person name="Zhang Y.-J."/>
        </authorList>
    </citation>
    <scope>NUCLEOTIDE SEQUENCE</scope>
    <source>
        <strain evidence="2">CMM1</strain>
    </source>
</reference>